<dbReference type="RefSeq" id="WP_209890019.1">
    <property type="nucleotide sequence ID" value="NZ_JAGGMR010000001.1"/>
</dbReference>
<dbReference type="Gene3D" id="3.50.50.60">
    <property type="entry name" value="FAD/NAD(P)-binding domain"/>
    <property type="match status" value="2"/>
</dbReference>
<keyword evidence="4" id="KW-0560">Oxidoreductase</keyword>
<organism evidence="6 7">
    <name type="scientific">Nocardia goodfellowii</name>
    <dbReference type="NCBI Taxonomy" id="882446"/>
    <lineage>
        <taxon>Bacteria</taxon>
        <taxon>Bacillati</taxon>
        <taxon>Actinomycetota</taxon>
        <taxon>Actinomycetes</taxon>
        <taxon>Mycobacteriales</taxon>
        <taxon>Nocardiaceae</taxon>
        <taxon>Nocardia</taxon>
    </lineage>
</organism>
<proteinExistence type="predicted"/>
<evidence type="ECO:0000313" key="6">
    <source>
        <dbReference type="EMBL" id="MBP2190210.1"/>
    </source>
</evidence>
<dbReference type="Pfam" id="PF07992">
    <property type="entry name" value="Pyr_redox_2"/>
    <property type="match status" value="1"/>
</dbReference>
<reference evidence="6 7" key="1">
    <citation type="submission" date="2021-03" db="EMBL/GenBank/DDBJ databases">
        <title>Sequencing the genomes of 1000 actinobacteria strains.</title>
        <authorList>
            <person name="Klenk H.-P."/>
        </authorList>
    </citation>
    <scope>NUCLEOTIDE SEQUENCE [LARGE SCALE GENOMIC DNA]</scope>
    <source>
        <strain evidence="6 7">DSM 45516</strain>
    </source>
</reference>
<keyword evidence="7" id="KW-1185">Reference proteome</keyword>
<dbReference type="PRINTS" id="PR00411">
    <property type="entry name" value="PNDRDTASEI"/>
</dbReference>
<gene>
    <name evidence="6" type="ORF">BJ987_003111</name>
</gene>
<accession>A0ABS4QEU5</accession>
<evidence type="ECO:0000313" key="7">
    <source>
        <dbReference type="Proteomes" id="UP001519325"/>
    </source>
</evidence>
<keyword evidence="2" id="KW-0285">Flavoprotein</keyword>
<evidence type="ECO:0000259" key="5">
    <source>
        <dbReference type="Pfam" id="PF07992"/>
    </source>
</evidence>
<dbReference type="PANTHER" id="PTHR43557">
    <property type="entry name" value="APOPTOSIS-INDUCING FACTOR 1"/>
    <property type="match status" value="1"/>
</dbReference>
<keyword evidence="3" id="KW-0274">FAD</keyword>
<dbReference type="EMBL" id="JAGGMR010000001">
    <property type="protein sequence ID" value="MBP2190210.1"/>
    <property type="molecule type" value="Genomic_DNA"/>
</dbReference>
<evidence type="ECO:0000256" key="4">
    <source>
        <dbReference type="ARBA" id="ARBA00023002"/>
    </source>
</evidence>
<name>A0ABS4QEU5_9NOCA</name>
<protein>
    <submittedName>
        <fullName evidence="6">NADPH-dependent 2,4-dienoyl-CoA reductase/sulfur reductase-like enzyme</fullName>
    </submittedName>
</protein>
<dbReference type="SUPFAM" id="SSF51905">
    <property type="entry name" value="FAD/NAD(P)-binding domain"/>
    <property type="match status" value="1"/>
</dbReference>
<feature type="domain" description="FAD/NAD(P)-binding" evidence="5">
    <location>
        <begin position="7"/>
        <end position="298"/>
    </location>
</feature>
<comment type="caution">
    <text evidence="6">The sequence shown here is derived from an EMBL/GenBank/DDBJ whole genome shotgun (WGS) entry which is preliminary data.</text>
</comment>
<dbReference type="InterPro" id="IPR050446">
    <property type="entry name" value="FAD-oxidoreductase/Apoptosis"/>
</dbReference>
<dbReference type="PANTHER" id="PTHR43557:SF2">
    <property type="entry name" value="RIESKE DOMAIN-CONTAINING PROTEIN-RELATED"/>
    <property type="match status" value="1"/>
</dbReference>
<sequence>MTRPDARIVIAGDSIAGCTAARELRALGHTGPITMIGSDPGGSYARPPLSKQVLSPRAGDAPDSGVDCWDLTDLALTTTTSGAVGVDIVNRTVISGAGDTHPYDALILATGAEARRLAAPGQSGELVLRTQADARRLGTALRTASSAIVVGAGFLGMEVASACIAHGVEVTVVDVDPPLRRLLGGYLSRVITERADATAGLHIQHAAAPVTLIGDTVDGVFIDGTDHRAELVVTCVGDTPNINWLEGTGLADSQGVGIDGDCATSVPTVFAAGDVTYRRDRHLPAVRTPFWSNAIAQGKVAAASALAIAPTCPPVDDYFWTEVLGMSIKIVGPVPPHGAPTVLDGSVEAGSALLEWVNQDGRKTIAAYGKKLPIGKLRALARS</sequence>
<dbReference type="Proteomes" id="UP001519325">
    <property type="component" value="Unassembled WGS sequence"/>
</dbReference>
<dbReference type="InterPro" id="IPR023753">
    <property type="entry name" value="FAD/NAD-binding_dom"/>
</dbReference>
<evidence type="ECO:0000256" key="3">
    <source>
        <dbReference type="ARBA" id="ARBA00022827"/>
    </source>
</evidence>
<comment type="cofactor">
    <cofactor evidence="1">
        <name>FAD</name>
        <dbReference type="ChEBI" id="CHEBI:57692"/>
    </cofactor>
</comment>
<evidence type="ECO:0000256" key="1">
    <source>
        <dbReference type="ARBA" id="ARBA00001974"/>
    </source>
</evidence>
<dbReference type="PRINTS" id="PR00368">
    <property type="entry name" value="FADPNR"/>
</dbReference>
<dbReference type="InterPro" id="IPR036188">
    <property type="entry name" value="FAD/NAD-bd_sf"/>
</dbReference>
<evidence type="ECO:0000256" key="2">
    <source>
        <dbReference type="ARBA" id="ARBA00022630"/>
    </source>
</evidence>